<name>A0ABZ2IMI3_9BACT</name>
<dbReference type="EMBL" id="CP146284">
    <property type="protein sequence ID" value="WWV67230.1"/>
    <property type="molecule type" value="Genomic_DNA"/>
</dbReference>
<evidence type="ECO:0000256" key="2">
    <source>
        <dbReference type="ARBA" id="ARBA00022801"/>
    </source>
</evidence>
<keyword evidence="4" id="KW-1185">Reference proteome</keyword>
<accession>A0ABZ2IMI3</accession>
<dbReference type="InterPro" id="IPR005502">
    <property type="entry name" value="Ribosyl_crysJ1"/>
</dbReference>
<evidence type="ECO:0000313" key="4">
    <source>
        <dbReference type="Proteomes" id="UP001320603"/>
    </source>
</evidence>
<dbReference type="InterPro" id="IPR036705">
    <property type="entry name" value="Ribosyl_crysJ1_sf"/>
</dbReference>
<evidence type="ECO:0000256" key="1">
    <source>
        <dbReference type="ARBA" id="ARBA00010702"/>
    </source>
</evidence>
<proteinExistence type="inferred from homology"/>
<dbReference type="Proteomes" id="UP001320603">
    <property type="component" value="Chromosome"/>
</dbReference>
<dbReference type="Pfam" id="PF03747">
    <property type="entry name" value="ADP_ribosyl_GH"/>
    <property type="match status" value="2"/>
</dbReference>
<dbReference type="PANTHER" id="PTHR16222:SF24">
    <property type="entry name" value="ADP-RIBOSYLHYDROLASE ARH3"/>
    <property type="match status" value="1"/>
</dbReference>
<dbReference type="InterPro" id="IPR050792">
    <property type="entry name" value="ADP-ribosylglycohydrolase"/>
</dbReference>
<evidence type="ECO:0000313" key="3">
    <source>
        <dbReference type="EMBL" id="WWV67230.1"/>
    </source>
</evidence>
<keyword evidence="2" id="KW-0378">Hydrolase</keyword>
<comment type="similarity">
    <text evidence="1">Belongs to the ADP-ribosylglycohydrolase family.</text>
</comment>
<protein>
    <submittedName>
        <fullName evidence="3">ADP-ribosylglycohydrolase family protein</fullName>
    </submittedName>
</protein>
<organism evidence="3 4">
    <name type="scientific">Parabacteroides absconsus</name>
    <dbReference type="NCBI Taxonomy" id="2951805"/>
    <lineage>
        <taxon>Bacteria</taxon>
        <taxon>Pseudomonadati</taxon>
        <taxon>Bacteroidota</taxon>
        <taxon>Bacteroidia</taxon>
        <taxon>Bacteroidales</taxon>
        <taxon>Tannerellaceae</taxon>
        <taxon>Parabacteroides</taxon>
    </lineage>
</organism>
<gene>
    <name evidence="3" type="ORF">NEE14_004390</name>
</gene>
<sequence length="715" mass="79542">MYCNKILGGIVGDIIGSTRERKNIKTEDFELLPLGSHFTDDTVMTLAVAKWLLTDPLHTETKLIECLQQLGREYPHAGYGGMFRKWLYTENPQPYGSFGNGSAMRVSPVGMYASSMEEALELARITASVTHNHPEGIKGAQAIAACIYLKRTEQFDVKTKIKRYIEEHFGYNLDVDLKEIRDDYHFDVTCQGSVPIAIMAYLQAPDSVEKAIRLAISMGGDSDTIGCMTASIAAVNGPFTISSSMLPDRIKDICRKLLPDDLLDINDKFLAFINRPRNQSPEVNDDQETVFADEHPNDQNSEDLASVEYINDCIRGSLMGGAAGDALGYPVEFMSRRSILDKYGPGGITTFELDSNGKAEVSDDTQMTLFTANGMLSGITRGCMRGIGGIPETYVNLAYIDWYYTQTNETEFRRPPFTWIRNLPEMANRRAPGNTCLSACADWLDFKTVQNNSKGCGGIMRVAPMGLLLAADKARMGKCSYSIPRMFEAGAYIAKATHLHPLGFLPAGMMTELIFKLVPLNPDEAKKRICDIAEDTIKTLDDVYPGEYASDKHYLAELTRKAIRLAQSDTDDYKAIEELGEGWTGEEAWAISLFCTIRHIDSIHDAIVASVNHNGDSDSTGSITGNIMGAIYGYEEIKRQNLFCPEGKKFEDTIELSNIILALADDLTTNSKIDMSTPIDTPDRKQWYERYWEMKPVGLKQDNHSTGLFKSESKK</sequence>
<dbReference type="RefSeq" id="WP_251968489.1">
    <property type="nucleotide sequence ID" value="NZ_CP146284.1"/>
</dbReference>
<dbReference type="PANTHER" id="PTHR16222">
    <property type="entry name" value="ADP-RIBOSYLGLYCOHYDROLASE"/>
    <property type="match status" value="1"/>
</dbReference>
<reference evidence="3 4" key="1">
    <citation type="submission" date="2024-02" db="EMBL/GenBank/DDBJ databases">
        <title>Whole genome sequencing of Parabacteroides sp. AD58.</title>
        <authorList>
            <person name="Chaplin A.V."/>
            <person name="Pikina A.P."/>
            <person name="Sokolova S.R."/>
            <person name="Korostin D.O."/>
            <person name="Efimov B.A."/>
        </authorList>
    </citation>
    <scope>NUCLEOTIDE SEQUENCE [LARGE SCALE GENOMIC DNA]</scope>
    <source>
        <strain evidence="3 4">AD58</strain>
    </source>
</reference>
<dbReference type="SUPFAM" id="SSF101478">
    <property type="entry name" value="ADP-ribosylglycohydrolase"/>
    <property type="match status" value="2"/>
</dbReference>
<dbReference type="Gene3D" id="1.10.4080.10">
    <property type="entry name" value="ADP-ribosylation/Crystallin J1"/>
    <property type="match status" value="2"/>
</dbReference>